<dbReference type="GO" id="GO:0006793">
    <property type="term" value="P:phosphorus metabolic process"/>
    <property type="evidence" value="ECO:0007669"/>
    <property type="project" value="UniProtKB-ARBA"/>
</dbReference>
<evidence type="ECO:0000256" key="3">
    <source>
        <dbReference type="ARBA" id="ARBA00012027"/>
    </source>
</evidence>
<name>A0A951QA36_9CYAN</name>
<dbReference type="PANTHER" id="PTHR43856">
    <property type="entry name" value="CARDIOLIPIN HYDROLASE"/>
    <property type="match status" value="1"/>
</dbReference>
<dbReference type="Proteomes" id="UP000757435">
    <property type="component" value="Unassembled WGS sequence"/>
</dbReference>
<comment type="catalytic activity">
    <reaction evidence="1">
        <text>a 1,2-diacyl-sn-glycero-3-phosphocholine + H2O = a 1,2-diacyl-sn-glycero-3-phosphate + choline + H(+)</text>
        <dbReference type="Rhea" id="RHEA:14445"/>
        <dbReference type="ChEBI" id="CHEBI:15354"/>
        <dbReference type="ChEBI" id="CHEBI:15377"/>
        <dbReference type="ChEBI" id="CHEBI:15378"/>
        <dbReference type="ChEBI" id="CHEBI:57643"/>
        <dbReference type="ChEBI" id="CHEBI:58608"/>
        <dbReference type="EC" id="3.1.4.4"/>
    </reaction>
</comment>
<reference evidence="8" key="1">
    <citation type="submission" date="2021-05" db="EMBL/GenBank/DDBJ databases">
        <authorList>
            <person name="Pietrasiak N."/>
            <person name="Ward R."/>
            <person name="Stajich J.E."/>
            <person name="Kurbessoian T."/>
        </authorList>
    </citation>
    <scope>NUCLEOTIDE SEQUENCE</scope>
    <source>
        <strain evidence="8">UHER 2000/2452</strain>
    </source>
</reference>
<dbReference type="CDD" id="cd09116">
    <property type="entry name" value="PLDc_Nuc_like"/>
    <property type="match status" value="1"/>
</dbReference>
<comment type="similarity">
    <text evidence="2">Belongs to the phospholipase D family.</text>
</comment>
<feature type="domain" description="PLD phosphodiesterase" evidence="7">
    <location>
        <begin position="195"/>
        <end position="222"/>
    </location>
</feature>
<feature type="domain" description="PLD phosphodiesterase" evidence="7">
    <location>
        <begin position="399"/>
        <end position="426"/>
    </location>
</feature>
<accession>A0A951QA36</accession>
<dbReference type="SMART" id="SM00155">
    <property type="entry name" value="PLDc"/>
    <property type="match status" value="2"/>
</dbReference>
<proteinExistence type="inferred from homology"/>
<dbReference type="GO" id="GO:0016891">
    <property type="term" value="F:RNA endonuclease activity producing 5'-phosphomonoesters, hydrolytic mechanism"/>
    <property type="evidence" value="ECO:0007669"/>
    <property type="project" value="TreeGrafter"/>
</dbReference>
<dbReference type="GO" id="GO:0016042">
    <property type="term" value="P:lipid catabolic process"/>
    <property type="evidence" value="ECO:0007669"/>
    <property type="project" value="UniProtKB-KW"/>
</dbReference>
<dbReference type="Pfam" id="PF13091">
    <property type="entry name" value="PLDc_2"/>
    <property type="match status" value="2"/>
</dbReference>
<comment type="caution">
    <text evidence="8">The sequence shown here is derived from an EMBL/GenBank/DDBJ whole genome shotgun (WGS) entry which is preliminary data.</text>
</comment>
<evidence type="ECO:0000313" key="9">
    <source>
        <dbReference type="Proteomes" id="UP000757435"/>
    </source>
</evidence>
<dbReference type="EC" id="3.1.4.4" evidence="3"/>
<evidence type="ECO:0000259" key="7">
    <source>
        <dbReference type="PROSITE" id="PS50035"/>
    </source>
</evidence>
<dbReference type="PROSITE" id="PS00018">
    <property type="entry name" value="EF_HAND_1"/>
    <property type="match status" value="1"/>
</dbReference>
<dbReference type="AlphaFoldDB" id="A0A951QA36"/>
<dbReference type="PROSITE" id="PS50035">
    <property type="entry name" value="PLD"/>
    <property type="match status" value="2"/>
</dbReference>
<dbReference type="SUPFAM" id="SSF56024">
    <property type="entry name" value="Phospholipase D/nuclease"/>
    <property type="match status" value="2"/>
</dbReference>
<dbReference type="InterPro" id="IPR025202">
    <property type="entry name" value="PLD-like_dom"/>
</dbReference>
<protein>
    <recommendedName>
        <fullName evidence="3">phospholipase D</fullName>
        <ecNumber evidence="3">3.1.4.4</ecNumber>
    </recommendedName>
</protein>
<dbReference type="CDD" id="cd09173">
    <property type="entry name" value="PLDc_Nuc_like_unchar1_2"/>
    <property type="match status" value="1"/>
</dbReference>
<evidence type="ECO:0000256" key="4">
    <source>
        <dbReference type="ARBA" id="ARBA00022801"/>
    </source>
</evidence>
<evidence type="ECO:0000256" key="5">
    <source>
        <dbReference type="ARBA" id="ARBA00022963"/>
    </source>
</evidence>
<keyword evidence="5" id="KW-0442">Lipid degradation</keyword>
<organism evidence="8 9">
    <name type="scientific">Drouetiella hepatica Uher 2000/2452</name>
    <dbReference type="NCBI Taxonomy" id="904376"/>
    <lineage>
        <taxon>Bacteria</taxon>
        <taxon>Bacillati</taxon>
        <taxon>Cyanobacteriota</taxon>
        <taxon>Cyanophyceae</taxon>
        <taxon>Oculatellales</taxon>
        <taxon>Oculatellaceae</taxon>
        <taxon>Drouetiella</taxon>
    </lineage>
</organism>
<reference evidence="8" key="2">
    <citation type="journal article" date="2022" name="Microbiol. Resour. Announc.">
        <title>Metagenome Sequencing to Explore Phylogenomics of Terrestrial Cyanobacteria.</title>
        <authorList>
            <person name="Ward R.D."/>
            <person name="Stajich J.E."/>
            <person name="Johansen J.R."/>
            <person name="Huntemann M."/>
            <person name="Clum A."/>
            <person name="Foster B."/>
            <person name="Foster B."/>
            <person name="Roux S."/>
            <person name="Palaniappan K."/>
            <person name="Varghese N."/>
            <person name="Mukherjee S."/>
            <person name="Reddy T.B.K."/>
            <person name="Daum C."/>
            <person name="Copeland A."/>
            <person name="Chen I.A."/>
            <person name="Ivanova N.N."/>
            <person name="Kyrpides N.C."/>
            <person name="Shapiro N."/>
            <person name="Eloe-Fadrosh E.A."/>
            <person name="Pietrasiak N."/>
        </authorList>
    </citation>
    <scope>NUCLEOTIDE SEQUENCE</scope>
    <source>
        <strain evidence="8">UHER 2000/2452</strain>
    </source>
</reference>
<evidence type="ECO:0000256" key="6">
    <source>
        <dbReference type="ARBA" id="ARBA00023098"/>
    </source>
</evidence>
<dbReference type="GO" id="GO:0004630">
    <property type="term" value="F:phospholipase D activity"/>
    <property type="evidence" value="ECO:0007669"/>
    <property type="project" value="UniProtKB-EC"/>
</dbReference>
<dbReference type="PANTHER" id="PTHR43856:SF1">
    <property type="entry name" value="MITOCHONDRIAL CARDIOLIPIN HYDROLASE"/>
    <property type="match status" value="1"/>
</dbReference>
<keyword evidence="4" id="KW-0378">Hydrolase</keyword>
<sequence>MRLLSVNWVRFTILLLLGLLLFFGFTLWKQSLAPAPASPALSAPLPQDALIQAYFNHAQSASYTEPYRHQQRLGDDLEAVVVKAIATARSSIQVAVHELNLPHVAQALAERQKAGVQVRVIVENIYSRPMSSITPQEVAAMEPRDRRKYQEFVQLADQNQNGSLETAEIAAGDTLVIFKNAGIPVIDDTADGSKGSSLMHHKFLVIDQQIVIIGSANLTLSDVHGDFLSPASQGNANHLLKISSFALAKHFAAEFELMWGDGVGGKPDSKFGLDKPYRSPKLISLAQGSTITVQFSPTSSRLPWQKSVNGLIARILNHAVRTIDLALFVFSDQTISNVLETKRGVEIKVLIEPQFAYREYSEGLDVMGVALLSDRCRYEADNRPWRKPISTAGIPALPEGDLLHHKIGIIDEHIVITGSQNWSEAANRSNDENLLVIDNRTVAAHFQQEFDRLYQSAILGVPSTLQQKIQKQRSRCR</sequence>
<gene>
    <name evidence="8" type="ORF">KME15_09815</name>
</gene>
<dbReference type="InterPro" id="IPR018247">
    <property type="entry name" value="EF_Hand_1_Ca_BS"/>
</dbReference>
<evidence type="ECO:0000313" key="8">
    <source>
        <dbReference type="EMBL" id="MBW4658961.1"/>
    </source>
</evidence>
<evidence type="ECO:0000256" key="1">
    <source>
        <dbReference type="ARBA" id="ARBA00000798"/>
    </source>
</evidence>
<dbReference type="InterPro" id="IPR001736">
    <property type="entry name" value="PLipase_D/transphosphatidylase"/>
</dbReference>
<dbReference type="InterPro" id="IPR051406">
    <property type="entry name" value="PLD_domain"/>
</dbReference>
<evidence type="ECO:0000256" key="2">
    <source>
        <dbReference type="ARBA" id="ARBA00008664"/>
    </source>
</evidence>
<keyword evidence="6" id="KW-0443">Lipid metabolism</keyword>
<dbReference type="Gene3D" id="3.30.870.10">
    <property type="entry name" value="Endonuclease Chain A"/>
    <property type="match status" value="2"/>
</dbReference>
<dbReference type="EMBL" id="JAHHHD010000008">
    <property type="protein sequence ID" value="MBW4658961.1"/>
    <property type="molecule type" value="Genomic_DNA"/>
</dbReference>